<dbReference type="Pfam" id="PF02458">
    <property type="entry name" value="Transferase"/>
    <property type="match status" value="1"/>
</dbReference>
<dbReference type="Proteomes" id="UP001151287">
    <property type="component" value="Unassembled WGS sequence"/>
</dbReference>
<proteinExistence type="inferred from homology"/>
<organism evidence="2 3">
    <name type="scientific">Rhynchospora breviuscula</name>
    <dbReference type="NCBI Taxonomy" id="2022672"/>
    <lineage>
        <taxon>Eukaryota</taxon>
        <taxon>Viridiplantae</taxon>
        <taxon>Streptophyta</taxon>
        <taxon>Embryophyta</taxon>
        <taxon>Tracheophyta</taxon>
        <taxon>Spermatophyta</taxon>
        <taxon>Magnoliopsida</taxon>
        <taxon>Liliopsida</taxon>
        <taxon>Poales</taxon>
        <taxon>Cyperaceae</taxon>
        <taxon>Cyperoideae</taxon>
        <taxon>Rhynchosporeae</taxon>
        <taxon>Rhynchospora</taxon>
    </lineage>
</organism>
<dbReference type="Gene3D" id="3.30.559.10">
    <property type="entry name" value="Chloramphenicol acetyltransferase-like domain"/>
    <property type="match status" value="2"/>
</dbReference>
<dbReference type="AlphaFoldDB" id="A0A9Q0CC80"/>
<dbReference type="InterPro" id="IPR050898">
    <property type="entry name" value="Plant_acyltransferase"/>
</dbReference>
<dbReference type="PANTHER" id="PTHR31147:SF34">
    <property type="entry name" value="ACYL TRANSFERASE 9"/>
    <property type="match status" value="1"/>
</dbReference>
<dbReference type="PANTHER" id="PTHR31147">
    <property type="entry name" value="ACYL TRANSFERASE 4"/>
    <property type="match status" value="1"/>
</dbReference>
<comment type="caution">
    <text evidence="2">The sequence shown here is derived from an EMBL/GenBank/DDBJ whole genome shotgun (WGS) entry which is preliminary data.</text>
</comment>
<dbReference type="EMBL" id="JAMQYH010000004">
    <property type="protein sequence ID" value="KAJ1691221.1"/>
    <property type="molecule type" value="Genomic_DNA"/>
</dbReference>
<accession>A0A9Q0CC80</accession>
<evidence type="ECO:0000313" key="2">
    <source>
        <dbReference type="EMBL" id="KAJ1691221.1"/>
    </source>
</evidence>
<name>A0A9Q0CC80_9POAL</name>
<sequence>MVFEVTKISEGVVKPAEPTPNKTLRLAWVDRYPTHRGLVESIHIYRAATDPAKVIREALAKALVFFYPLAGHIIEPVPGDPSIECSAKGVYFVEANANCSLEDVKYLHRPLLIPKEELVPCPGPKDWEVEPHNTSIMMQVTTFTCGGFVLGLRTNHAVADGMGAAQFIQAVGDMARRLPEPLVLPVWDREKFPDPKIKPSPIPELPVLALDYVILDFSMDYIKKLKSKYMDFTGKICSTFDILCAKLWQCRTRALDLKHESEVKLGFFASVRHLLKLNKGYYGNSIFPVKVTASSNKILNSTLVEVVNLIREAKERMAEEFFKFAREEIDTDPFQMTFNYESVYVSDWSKLGFVDADYGFGKPMLCSPLVNNDFIASVVILKAPAPLEGARLLASCVTKEHSMEFVKGMNNME</sequence>
<comment type="similarity">
    <text evidence="1">Belongs to the plant acyltransferase family.</text>
</comment>
<evidence type="ECO:0000313" key="3">
    <source>
        <dbReference type="Proteomes" id="UP001151287"/>
    </source>
</evidence>
<reference evidence="2" key="1">
    <citation type="journal article" date="2022" name="Cell">
        <title>Repeat-based holocentromeres influence genome architecture and karyotype evolution.</title>
        <authorList>
            <person name="Hofstatter P.G."/>
            <person name="Thangavel G."/>
            <person name="Lux T."/>
            <person name="Neumann P."/>
            <person name="Vondrak T."/>
            <person name="Novak P."/>
            <person name="Zhang M."/>
            <person name="Costa L."/>
            <person name="Castellani M."/>
            <person name="Scott A."/>
            <person name="Toegelov H."/>
            <person name="Fuchs J."/>
            <person name="Mata-Sucre Y."/>
            <person name="Dias Y."/>
            <person name="Vanzela A.L.L."/>
            <person name="Huettel B."/>
            <person name="Almeida C.C.S."/>
            <person name="Simkova H."/>
            <person name="Souza G."/>
            <person name="Pedrosa-Harand A."/>
            <person name="Macas J."/>
            <person name="Mayer K.F.X."/>
            <person name="Houben A."/>
            <person name="Marques A."/>
        </authorList>
    </citation>
    <scope>NUCLEOTIDE SEQUENCE</scope>
    <source>
        <strain evidence="2">RhyBre1mFocal</strain>
    </source>
</reference>
<protein>
    <submittedName>
        <fullName evidence="2">Uncharacterized protein</fullName>
    </submittedName>
</protein>
<dbReference type="InterPro" id="IPR023213">
    <property type="entry name" value="CAT-like_dom_sf"/>
</dbReference>
<gene>
    <name evidence="2" type="ORF">LUZ63_015376</name>
</gene>
<keyword evidence="3" id="KW-1185">Reference proteome</keyword>
<dbReference type="OrthoDB" id="587307at2759"/>
<evidence type="ECO:0000256" key="1">
    <source>
        <dbReference type="ARBA" id="ARBA00009861"/>
    </source>
</evidence>